<dbReference type="Pfam" id="PF00595">
    <property type="entry name" value="PDZ"/>
    <property type="match status" value="1"/>
</dbReference>
<dbReference type="STRING" id="6265.A0A0B2UR73"/>
<dbReference type="InterPro" id="IPR001452">
    <property type="entry name" value="SH3_domain"/>
</dbReference>
<evidence type="ECO:0000259" key="5">
    <source>
        <dbReference type="PROSITE" id="PS50002"/>
    </source>
</evidence>
<dbReference type="InterPro" id="IPR004172">
    <property type="entry name" value="L27_dom"/>
</dbReference>
<dbReference type="PROSITE" id="PS50106">
    <property type="entry name" value="PDZ"/>
    <property type="match status" value="1"/>
</dbReference>
<dbReference type="Gene3D" id="1.10.287.650">
    <property type="entry name" value="L27 domain"/>
    <property type="match status" value="1"/>
</dbReference>
<feature type="chain" id="PRO_5002079230" evidence="4">
    <location>
        <begin position="33"/>
        <end position="442"/>
    </location>
</feature>
<feature type="domain" description="PDZ" evidence="6">
    <location>
        <begin position="260"/>
        <end position="341"/>
    </location>
</feature>
<proteinExistence type="predicted"/>
<feature type="compositionally biased region" description="Low complexity" evidence="3">
    <location>
        <begin position="200"/>
        <end position="209"/>
    </location>
</feature>
<dbReference type="SUPFAM" id="SSF50044">
    <property type="entry name" value="SH3-domain"/>
    <property type="match status" value="1"/>
</dbReference>
<organism evidence="8 9">
    <name type="scientific">Toxocara canis</name>
    <name type="common">Canine roundworm</name>
    <dbReference type="NCBI Taxonomy" id="6265"/>
    <lineage>
        <taxon>Eukaryota</taxon>
        <taxon>Metazoa</taxon>
        <taxon>Ecdysozoa</taxon>
        <taxon>Nematoda</taxon>
        <taxon>Chromadorea</taxon>
        <taxon>Rhabditida</taxon>
        <taxon>Spirurina</taxon>
        <taxon>Ascaridomorpha</taxon>
        <taxon>Ascaridoidea</taxon>
        <taxon>Toxocaridae</taxon>
        <taxon>Toxocara</taxon>
    </lineage>
</organism>
<evidence type="ECO:0000259" key="7">
    <source>
        <dbReference type="PROSITE" id="PS51022"/>
    </source>
</evidence>
<feature type="domain" description="SH3" evidence="5">
    <location>
        <begin position="347"/>
        <end position="431"/>
    </location>
</feature>
<keyword evidence="4" id="KW-0732">Signal</keyword>
<dbReference type="InterPro" id="IPR014775">
    <property type="entry name" value="L27_C"/>
</dbReference>
<evidence type="ECO:0000313" key="8">
    <source>
        <dbReference type="EMBL" id="KHN73506.1"/>
    </source>
</evidence>
<dbReference type="InterPro" id="IPR050716">
    <property type="entry name" value="MAGUK"/>
</dbReference>
<gene>
    <name evidence="8" type="primary">lin-2</name>
    <name evidence="8" type="ORF">Tcan_11741</name>
</gene>
<keyword evidence="9" id="KW-1185">Reference proteome</keyword>
<accession>A0A0B2UR73</accession>
<keyword evidence="1 2" id="KW-0728">SH3 domain</keyword>
<dbReference type="Pfam" id="PF02828">
    <property type="entry name" value="L27"/>
    <property type="match status" value="1"/>
</dbReference>
<dbReference type="InterPro" id="IPR036028">
    <property type="entry name" value="SH3-like_dom_sf"/>
</dbReference>
<name>A0A0B2UR73_TOXCA</name>
<comment type="caution">
    <text evidence="8">The sequence shown here is derived from an EMBL/GenBank/DDBJ whole genome shotgun (WGS) entry which is preliminary data.</text>
</comment>
<dbReference type="Gene3D" id="2.30.42.10">
    <property type="match status" value="1"/>
</dbReference>
<dbReference type="PROSITE" id="PS51022">
    <property type="entry name" value="L27"/>
    <property type="match status" value="1"/>
</dbReference>
<dbReference type="SMART" id="SM00326">
    <property type="entry name" value="SH3"/>
    <property type="match status" value="1"/>
</dbReference>
<evidence type="ECO:0000256" key="4">
    <source>
        <dbReference type="SAM" id="SignalP"/>
    </source>
</evidence>
<evidence type="ECO:0000256" key="3">
    <source>
        <dbReference type="SAM" id="MobiDB-lite"/>
    </source>
</evidence>
<dbReference type="OMA" id="GSARVNC"/>
<feature type="compositionally biased region" description="Polar residues" evidence="3">
    <location>
        <begin position="50"/>
        <end position="61"/>
    </location>
</feature>
<dbReference type="InterPro" id="IPR001478">
    <property type="entry name" value="PDZ"/>
</dbReference>
<dbReference type="SMART" id="SM00228">
    <property type="entry name" value="PDZ"/>
    <property type="match status" value="1"/>
</dbReference>
<dbReference type="AlphaFoldDB" id="A0A0B2UR73"/>
<dbReference type="InterPro" id="IPR036892">
    <property type="entry name" value="L27_dom_sf"/>
</dbReference>
<evidence type="ECO:0000313" key="9">
    <source>
        <dbReference type="Proteomes" id="UP000031036"/>
    </source>
</evidence>
<reference evidence="8 9" key="1">
    <citation type="submission" date="2014-11" db="EMBL/GenBank/DDBJ databases">
        <title>Genetic blueprint of the zoonotic pathogen Toxocara canis.</title>
        <authorList>
            <person name="Zhu X.-Q."/>
            <person name="Korhonen P.K."/>
            <person name="Cai H."/>
            <person name="Young N.D."/>
            <person name="Nejsum P."/>
            <person name="von Samson-Himmelstjerna G."/>
            <person name="Boag P.R."/>
            <person name="Tan P."/>
            <person name="Li Q."/>
            <person name="Min J."/>
            <person name="Yang Y."/>
            <person name="Wang X."/>
            <person name="Fang X."/>
            <person name="Hall R.S."/>
            <person name="Hofmann A."/>
            <person name="Sternberg P.W."/>
            <person name="Jex A.R."/>
            <person name="Gasser R.B."/>
        </authorList>
    </citation>
    <scope>NUCLEOTIDE SEQUENCE [LARGE SCALE GENOMIC DNA]</scope>
    <source>
        <strain evidence="8">PN_DK_2014</strain>
    </source>
</reference>
<protein>
    <submittedName>
        <fullName evidence="8">Protein lin-2</fullName>
    </submittedName>
</protein>
<dbReference type="SUPFAM" id="SSF101288">
    <property type="entry name" value="L27 domain"/>
    <property type="match status" value="1"/>
</dbReference>
<dbReference type="InterPro" id="IPR036034">
    <property type="entry name" value="PDZ_sf"/>
</dbReference>
<dbReference type="GO" id="GO:0030054">
    <property type="term" value="C:cell junction"/>
    <property type="evidence" value="ECO:0007669"/>
    <property type="project" value="UniProtKB-ARBA"/>
</dbReference>
<feature type="signal peptide" evidence="4">
    <location>
        <begin position="1"/>
        <end position="32"/>
    </location>
</feature>
<sequence>MNSTLFQNTLLAVLVGSFLLFIICVLCTGALSDRGVCCRDYANPSRRSARNSNAITATDPTTNERIDAEAAPPPPPFDSSTPLSETSFEAEPNEIGERSVVEKFLIVETGDCCLYDRISNLSVQPVVFEHDSCRYAKELCSQIDALLQPSAEACELQSLLASASLQAVLQAHDVIIHEVYEGSGRDPANQATGSPEIYHQPQPHTSSQSPPLPFSYLNGGVLPSQASATTVGDELQPTFVPPLFDDDDDLMMDVVSRVRLVQFQKDTEEPMGITLKVTEDGRCLVARIMHGGMIHRQATLHVGDEIREINGVSVSNQSVETLQRMLRDARGAVTFKIVPSYRSAPPACEIFVRAQFDYDPSQDDLIPCPQAGVPFKTGDILQVISKDDHNWWQARFVCAFPSLGSTQSGNQTPGASVAGLIPSPELMQKTSKKGIVIHRANT</sequence>
<dbReference type="OrthoDB" id="336747at2759"/>
<dbReference type="PROSITE" id="PS50002">
    <property type="entry name" value="SH3"/>
    <property type="match status" value="1"/>
</dbReference>
<evidence type="ECO:0000259" key="6">
    <source>
        <dbReference type="PROSITE" id="PS50106"/>
    </source>
</evidence>
<feature type="region of interest" description="Disordered" evidence="3">
    <location>
        <begin position="45"/>
        <end position="94"/>
    </location>
</feature>
<dbReference type="SUPFAM" id="SSF50156">
    <property type="entry name" value="PDZ domain-like"/>
    <property type="match status" value="1"/>
</dbReference>
<dbReference type="CDD" id="cd10831">
    <property type="entry name" value="PDZ_CASK-like"/>
    <property type="match status" value="1"/>
</dbReference>
<evidence type="ECO:0000256" key="1">
    <source>
        <dbReference type="ARBA" id="ARBA00022443"/>
    </source>
</evidence>
<feature type="domain" description="L27" evidence="7">
    <location>
        <begin position="129"/>
        <end position="183"/>
    </location>
</feature>
<evidence type="ECO:0000256" key="2">
    <source>
        <dbReference type="PROSITE-ProRule" id="PRU00192"/>
    </source>
</evidence>
<dbReference type="FunFam" id="2.30.42.10:FF:000016">
    <property type="entry name" value="peripheral plasma membrane protein CASK isoform X2"/>
    <property type="match status" value="1"/>
</dbReference>
<feature type="region of interest" description="Disordered" evidence="3">
    <location>
        <begin position="185"/>
        <end position="213"/>
    </location>
</feature>
<dbReference type="Pfam" id="PF00018">
    <property type="entry name" value="SH3_1"/>
    <property type="match status" value="1"/>
</dbReference>
<dbReference type="EMBL" id="JPKZ01003105">
    <property type="protein sequence ID" value="KHN73506.1"/>
    <property type="molecule type" value="Genomic_DNA"/>
</dbReference>
<dbReference type="Proteomes" id="UP000031036">
    <property type="component" value="Unassembled WGS sequence"/>
</dbReference>
<dbReference type="CDD" id="cd12035">
    <property type="entry name" value="SH3_MPP1-like"/>
    <property type="match status" value="1"/>
</dbReference>
<dbReference type="PANTHER" id="PTHR23122">
    <property type="entry name" value="MEMBRANE-ASSOCIATED GUANYLATE KINASE MAGUK"/>
    <property type="match status" value="1"/>
</dbReference>
<dbReference type="SMART" id="SM00569">
    <property type="entry name" value="L27"/>
    <property type="match status" value="1"/>
</dbReference>
<feature type="compositionally biased region" description="Polar residues" evidence="3">
    <location>
        <begin position="78"/>
        <end position="87"/>
    </location>
</feature>
<dbReference type="Gene3D" id="2.30.30.40">
    <property type="entry name" value="SH3 Domains"/>
    <property type="match status" value="1"/>
</dbReference>